<dbReference type="SMART" id="SM00343">
    <property type="entry name" value="ZnF_C2HC"/>
    <property type="match status" value="1"/>
</dbReference>
<dbReference type="GO" id="GO:0003676">
    <property type="term" value="F:nucleic acid binding"/>
    <property type="evidence" value="ECO:0007669"/>
    <property type="project" value="InterPro"/>
</dbReference>
<dbReference type="SUPFAM" id="SSF57756">
    <property type="entry name" value="Retrovirus zinc finger-like domains"/>
    <property type="match status" value="1"/>
</dbReference>
<evidence type="ECO:0000256" key="1">
    <source>
        <dbReference type="PROSITE-ProRule" id="PRU00047"/>
    </source>
</evidence>
<reference evidence="4 5" key="1">
    <citation type="submission" date="2019-07" db="EMBL/GenBank/DDBJ databases">
        <title>De Novo Assembly of kiwifruit Actinidia rufa.</title>
        <authorList>
            <person name="Sugita-Konishi S."/>
            <person name="Sato K."/>
            <person name="Mori E."/>
            <person name="Abe Y."/>
            <person name="Kisaki G."/>
            <person name="Hamano K."/>
            <person name="Suezawa K."/>
            <person name="Otani M."/>
            <person name="Fukuda T."/>
            <person name="Manabe T."/>
            <person name="Gomi K."/>
            <person name="Tabuchi M."/>
            <person name="Akimitsu K."/>
            <person name="Kataoka I."/>
        </authorList>
    </citation>
    <scope>NUCLEOTIDE SEQUENCE [LARGE SCALE GENOMIC DNA]</scope>
    <source>
        <strain evidence="5">cv. Fuchu</strain>
    </source>
</reference>
<comment type="caution">
    <text evidence="4">The sequence shown here is derived from an EMBL/GenBank/DDBJ whole genome shotgun (WGS) entry which is preliminary data.</text>
</comment>
<dbReference type="Proteomes" id="UP000585474">
    <property type="component" value="Unassembled WGS sequence"/>
</dbReference>
<gene>
    <name evidence="4" type="ORF">Acr_23g0006350</name>
</gene>
<sequence>MRRVLMDQAGDDVSGEDILEQNLIDEKVSEFEVSEWDFNGRAYYNSAPNGKLTMSKVSEAIFNEKTQMKEMDTTDRSESHALVSEGSNKDRGFGQLRDTSRGRPRSKLRGHTLTCFHCNQEGHIKRNCTKLKTVCGKDQSSETAATTVITGCACKVMFFGRHHGGEMQALLDGSAKMRARLLLWGSWIGGIELPSIGLKGGLLSPTEGPDLVQLGYLRSCAVVF</sequence>
<evidence type="ECO:0000256" key="2">
    <source>
        <dbReference type="SAM" id="MobiDB-lite"/>
    </source>
</evidence>
<keyword evidence="1" id="KW-0863">Zinc-finger</keyword>
<dbReference type="AlphaFoldDB" id="A0A7J0GN77"/>
<dbReference type="InterPro" id="IPR001878">
    <property type="entry name" value="Znf_CCHC"/>
</dbReference>
<proteinExistence type="predicted"/>
<protein>
    <recommendedName>
        <fullName evidence="3">CCHC-type domain-containing protein</fullName>
    </recommendedName>
</protein>
<dbReference type="PROSITE" id="PS50158">
    <property type="entry name" value="ZF_CCHC"/>
    <property type="match status" value="1"/>
</dbReference>
<feature type="domain" description="CCHC-type" evidence="3">
    <location>
        <begin position="115"/>
        <end position="130"/>
    </location>
</feature>
<dbReference type="Gene3D" id="4.10.60.10">
    <property type="entry name" value="Zinc finger, CCHC-type"/>
    <property type="match status" value="1"/>
</dbReference>
<dbReference type="Pfam" id="PF00098">
    <property type="entry name" value="zf-CCHC"/>
    <property type="match status" value="1"/>
</dbReference>
<evidence type="ECO:0000259" key="3">
    <source>
        <dbReference type="PROSITE" id="PS50158"/>
    </source>
</evidence>
<dbReference type="EMBL" id="BJWL01000023">
    <property type="protein sequence ID" value="GFZ12250.1"/>
    <property type="molecule type" value="Genomic_DNA"/>
</dbReference>
<name>A0A7J0GN77_9ERIC</name>
<accession>A0A7J0GN77</accession>
<keyword evidence="5" id="KW-1185">Reference proteome</keyword>
<evidence type="ECO:0000313" key="4">
    <source>
        <dbReference type="EMBL" id="GFZ12250.1"/>
    </source>
</evidence>
<keyword evidence="1" id="KW-0862">Zinc</keyword>
<dbReference type="InterPro" id="IPR036875">
    <property type="entry name" value="Znf_CCHC_sf"/>
</dbReference>
<feature type="region of interest" description="Disordered" evidence="2">
    <location>
        <begin position="69"/>
        <end position="105"/>
    </location>
</feature>
<evidence type="ECO:0000313" key="5">
    <source>
        <dbReference type="Proteomes" id="UP000585474"/>
    </source>
</evidence>
<dbReference type="OrthoDB" id="97058at2759"/>
<feature type="compositionally biased region" description="Basic and acidic residues" evidence="2">
    <location>
        <begin position="69"/>
        <end position="79"/>
    </location>
</feature>
<dbReference type="GO" id="GO:0008270">
    <property type="term" value="F:zinc ion binding"/>
    <property type="evidence" value="ECO:0007669"/>
    <property type="project" value="UniProtKB-KW"/>
</dbReference>
<organism evidence="4 5">
    <name type="scientific">Actinidia rufa</name>
    <dbReference type="NCBI Taxonomy" id="165716"/>
    <lineage>
        <taxon>Eukaryota</taxon>
        <taxon>Viridiplantae</taxon>
        <taxon>Streptophyta</taxon>
        <taxon>Embryophyta</taxon>
        <taxon>Tracheophyta</taxon>
        <taxon>Spermatophyta</taxon>
        <taxon>Magnoliopsida</taxon>
        <taxon>eudicotyledons</taxon>
        <taxon>Gunneridae</taxon>
        <taxon>Pentapetalae</taxon>
        <taxon>asterids</taxon>
        <taxon>Ericales</taxon>
        <taxon>Actinidiaceae</taxon>
        <taxon>Actinidia</taxon>
    </lineage>
</organism>
<keyword evidence="1" id="KW-0479">Metal-binding</keyword>